<organism evidence="1 2">
    <name type="scientific">Luteibacter flocculans</name>
    <dbReference type="NCBI Taxonomy" id="2780091"/>
    <lineage>
        <taxon>Bacteria</taxon>
        <taxon>Pseudomonadati</taxon>
        <taxon>Pseudomonadota</taxon>
        <taxon>Gammaproteobacteria</taxon>
        <taxon>Lysobacterales</taxon>
        <taxon>Rhodanobacteraceae</taxon>
        <taxon>Luteibacter</taxon>
    </lineage>
</organism>
<reference evidence="1" key="1">
    <citation type="submission" date="2020-10" db="EMBL/GenBank/DDBJ databases">
        <title>Whole-genome sequence of Luteibacter sp. EIF3.</title>
        <authorList>
            <person name="Friedrich I."/>
            <person name="Hertel R."/>
            <person name="Daniel R."/>
        </authorList>
    </citation>
    <scope>NUCLEOTIDE SEQUENCE</scope>
    <source>
        <strain evidence="1">EIF3</strain>
    </source>
</reference>
<dbReference type="RefSeq" id="WP_250338084.1">
    <property type="nucleotide sequence ID" value="NZ_CP063231.1"/>
</dbReference>
<accession>A0ABY4SYJ6</accession>
<dbReference type="SUPFAM" id="SSF63829">
    <property type="entry name" value="Calcium-dependent phosphotriesterase"/>
    <property type="match status" value="1"/>
</dbReference>
<dbReference type="Gene3D" id="2.80.10.50">
    <property type="match status" value="2"/>
</dbReference>
<proteinExistence type="predicted"/>
<evidence type="ECO:0000313" key="1">
    <source>
        <dbReference type="EMBL" id="URL57139.1"/>
    </source>
</evidence>
<evidence type="ECO:0008006" key="3">
    <source>
        <dbReference type="Google" id="ProtNLM"/>
    </source>
</evidence>
<keyword evidence="2" id="KW-1185">Reference proteome</keyword>
<protein>
    <recommendedName>
        <fullName evidence="3">Delta-60 repeat protein</fullName>
    </recommendedName>
</protein>
<dbReference type="InterPro" id="IPR013431">
    <property type="entry name" value="Delta_60_rpt"/>
</dbReference>
<gene>
    <name evidence="1" type="ORF">IM816_10780</name>
</gene>
<dbReference type="Pfam" id="PF17164">
    <property type="entry name" value="DUF5122"/>
    <property type="match status" value="4"/>
</dbReference>
<dbReference type="NCBIfam" id="TIGR02608">
    <property type="entry name" value="delta_60_rpt"/>
    <property type="match status" value="5"/>
</dbReference>
<name>A0ABY4SYJ6_9GAMM</name>
<dbReference type="EMBL" id="CP063231">
    <property type="protein sequence ID" value="URL57139.1"/>
    <property type="molecule type" value="Genomic_DNA"/>
</dbReference>
<sequence length="450" mass="49428">MREIIDMLRPGDINPFFGESKQFPERFIRPEDLLAQQAGPGDVIDDVKPGDLDTSFGNKGVVTRPSIGIGLPTGDGRYWVVSKLNLVGRGPRLHVIRLLSYGSPDPDFALGGKIVDLHPFADHTQLTNAVLQSSGNIIVAGYIYFTDAPDERAVFVARINKEGELDLSFGNEGIKLIQLSGNPLRTTLYDIAVQPDDKIIVTAMASWRVKSFPRIIRLNADGALDVDFAKFGVAYDLPAQVYMFGTLALSNKKLLLHGLSATDEDAVVMRLHADGRVDRTFGEEGIVRLSHPLYRRMGAVAAAEFQKSDGSVVVGGYADSHEGVAGGFIARILSSGHLDPRFNRGRILFFTNDWVDEIATQDDKIVFQGTARRGPSARLIVGRIRPDGLPDPTFGDDGFVIYERPVQNGLSSQYANIHIESAGQEQRKLLVSNVNQLDEDFDTQLLRIIL</sequence>
<dbReference type="Proteomes" id="UP001056681">
    <property type="component" value="Chromosome"/>
</dbReference>
<evidence type="ECO:0000313" key="2">
    <source>
        <dbReference type="Proteomes" id="UP001056681"/>
    </source>
</evidence>